<feature type="compositionally biased region" description="Acidic residues" evidence="1">
    <location>
        <begin position="957"/>
        <end position="974"/>
    </location>
</feature>
<organism evidence="2 3">
    <name type="scientific">Paxillus involutus ATCC 200175</name>
    <dbReference type="NCBI Taxonomy" id="664439"/>
    <lineage>
        <taxon>Eukaryota</taxon>
        <taxon>Fungi</taxon>
        <taxon>Dikarya</taxon>
        <taxon>Basidiomycota</taxon>
        <taxon>Agaricomycotina</taxon>
        <taxon>Agaricomycetes</taxon>
        <taxon>Agaricomycetidae</taxon>
        <taxon>Boletales</taxon>
        <taxon>Paxilineae</taxon>
        <taxon>Paxillaceae</taxon>
        <taxon>Paxillus</taxon>
    </lineage>
</organism>
<feature type="region of interest" description="Disordered" evidence="1">
    <location>
        <begin position="920"/>
        <end position="981"/>
    </location>
</feature>
<dbReference type="Pfam" id="PF18759">
    <property type="entry name" value="Plavaka"/>
    <property type="match status" value="1"/>
</dbReference>
<gene>
    <name evidence="2" type="ORF">PAXINDRAFT_13556</name>
</gene>
<dbReference type="EMBL" id="KN819350">
    <property type="protein sequence ID" value="KIJ13595.1"/>
    <property type="molecule type" value="Genomic_DNA"/>
</dbReference>
<reference evidence="2 3" key="1">
    <citation type="submission" date="2014-06" db="EMBL/GenBank/DDBJ databases">
        <authorList>
            <consortium name="DOE Joint Genome Institute"/>
            <person name="Kuo A."/>
            <person name="Kohler A."/>
            <person name="Nagy L.G."/>
            <person name="Floudas D."/>
            <person name="Copeland A."/>
            <person name="Barry K.W."/>
            <person name="Cichocki N."/>
            <person name="Veneault-Fourrey C."/>
            <person name="LaButti K."/>
            <person name="Lindquist E.A."/>
            <person name="Lipzen A."/>
            <person name="Lundell T."/>
            <person name="Morin E."/>
            <person name="Murat C."/>
            <person name="Sun H."/>
            <person name="Tunlid A."/>
            <person name="Henrissat B."/>
            <person name="Grigoriev I.V."/>
            <person name="Hibbett D.S."/>
            <person name="Martin F."/>
            <person name="Nordberg H.P."/>
            <person name="Cantor M.N."/>
            <person name="Hua S.X."/>
        </authorList>
    </citation>
    <scope>NUCLEOTIDE SEQUENCE [LARGE SCALE GENOMIC DNA]</scope>
    <source>
        <strain evidence="2 3">ATCC 200175</strain>
    </source>
</reference>
<protein>
    <submittedName>
        <fullName evidence="2">Uncharacterized protein</fullName>
    </submittedName>
</protein>
<proteinExistence type="predicted"/>
<feature type="region of interest" description="Disordered" evidence="1">
    <location>
        <begin position="1"/>
        <end position="45"/>
    </location>
</feature>
<keyword evidence="3" id="KW-1185">Reference proteome</keyword>
<feature type="compositionally biased region" description="Pro residues" evidence="1">
    <location>
        <begin position="1"/>
        <end position="13"/>
    </location>
</feature>
<dbReference type="OrthoDB" id="2687259at2759"/>
<sequence>MLPEAPAPLPPPEAFTDSSHPLPQLQPNSNSESAPPQTPETYKTQPNCFGLFRCYDKDSLPSNDLEDNSGGDLGSAYEKARRLGSNVSNGAVGSNPFYPYPNESSFHLGDWYWNQGGQKTKHDFKKLLDIIGSEEFQSEDIQNTRWSKIDQILGQLGAVESGSSKQEWLNCDASWKSTSVTISVPFPWRSLCPGPKDYTLPDFYHRSLVSVIRERLLDPSPRKGVFHYEPYRLLWNPAHKSRETAVYGELYTSKAFLEAHRQLQDQPPKSECDLPRRIVALMFWSDATQLTSFGEAKLWPLYLYFGNDTKYERSQPSSNLCAHLPDSFKDFVLENVGDKVPGDPFFTHCHWELFHAQWHKLLDDEFVHAYKHGIPLMCSNNMKRELFPRIFTYSADYPEKVLIANIRNLGGCPCLCCLIPKDRDTAERLKKIISARDLIYGQQYVVDTAQVEALLKAESLVPVQNAFSEKLSHTGFDFFVMLVVDLLHKLELGVWKAIFIHLLRMLDSLNGNVLSKLDYCYRSVPTFGHGTIRRFRSNVSDMKKMAARDFEDVLQCSIPVFGGLFPEPHDQEIMHLLFVLGHWHGLAKLRMHTDDTLGALDTVTKQLGCSLRKFVDETCPAFSTKELRREAESRKRRQVCEKTGLAHSQPLPANTNARLPKTLNLATYKLHSLRDYASHIRLFGTTDSYSTQLEELEHRTSKKCFSRTSGTAFIPQLASIERRQTRIRRMRAQRHAMNGDDPTPHEPTEHHTIGLSQNFPLDLPSFMQKNAGDPAAEDFELTPNLLVGSSYSDSPPSEAHGLLTSAAGWENGRLDTIKFVPMHDPDAFGFIDPADILRASHVIPAFMSGRARSDGVAISINAHDGDDWNCYYINRFVDRDMVMRYYWGLGIRHMYASERNQDEDQSSPEALNSTELGDHVIAGEESTQPSKFDASASNDSDKPDLESELSNGYSDNDMLDPEALYESDGGVDDTESGRYKY</sequence>
<dbReference type="Proteomes" id="UP000053647">
    <property type="component" value="Unassembled WGS sequence"/>
</dbReference>
<dbReference type="InterPro" id="IPR041078">
    <property type="entry name" value="Plavaka"/>
</dbReference>
<evidence type="ECO:0000256" key="1">
    <source>
        <dbReference type="SAM" id="MobiDB-lite"/>
    </source>
</evidence>
<feature type="compositionally biased region" description="Polar residues" evidence="1">
    <location>
        <begin position="16"/>
        <end position="45"/>
    </location>
</feature>
<reference evidence="3" key="2">
    <citation type="submission" date="2015-01" db="EMBL/GenBank/DDBJ databases">
        <title>Evolutionary Origins and Diversification of the Mycorrhizal Mutualists.</title>
        <authorList>
            <consortium name="DOE Joint Genome Institute"/>
            <consortium name="Mycorrhizal Genomics Consortium"/>
            <person name="Kohler A."/>
            <person name="Kuo A."/>
            <person name="Nagy L.G."/>
            <person name="Floudas D."/>
            <person name="Copeland A."/>
            <person name="Barry K.W."/>
            <person name="Cichocki N."/>
            <person name="Veneault-Fourrey C."/>
            <person name="LaButti K."/>
            <person name="Lindquist E.A."/>
            <person name="Lipzen A."/>
            <person name="Lundell T."/>
            <person name="Morin E."/>
            <person name="Murat C."/>
            <person name="Riley R."/>
            <person name="Ohm R."/>
            <person name="Sun H."/>
            <person name="Tunlid A."/>
            <person name="Henrissat B."/>
            <person name="Grigoriev I.V."/>
            <person name="Hibbett D.S."/>
            <person name="Martin F."/>
        </authorList>
    </citation>
    <scope>NUCLEOTIDE SEQUENCE [LARGE SCALE GENOMIC DNA]</scope>
    <source>
        <strain evidence="3">ATCC 200175</strain>
    </source>
</reference>
<dbReference type="AlphaFoldDB" id="A0A0C9TDF0"/>
<evidence type="ECO:0000313" key="3">
    <source>
        <dbReference type="Proteomes" id="UP000053647"/>
    </source>
</evidence>
<name>A0A0C9TDF0_PAXIN</name>
<dbReference type="HOGENOM" id="CLU_002498_0_0_1"/>
<evidence type="ECO:0000313" key="2">
    <source>
        <dbReference type="EMBL" id="KIJ13595.1"/>
    </source>
</evidence>
<accession>A0A0C9TDF0</accession>
<feature type="compositionally biased region" description="Polar residues" evidence="1">
    <location>
        <begin position="925"/>
        <end position="938"/>
    </location>
</feature>